<dbReference type="Gene3D" id="3.50.50.60">
    <property type="entry name" value="FAD/NAD(P)-binding domain"/>
    <property type="match status" value="1"/>
</dbReference>
<keyword evidence="8" id="KW-1185">Reference proteome</keyword>
<keyword evidence="3" id="KW-0274">FAD</keyword>
<dbReference type="SUPFAM" id="SSF51905">
    <property type="entry name" value="FAD/NAD(P)-binding domain"/>
    <property type="match status" value="1"/>
</dbReference>
<dbReference type="PANTHER" id="PTHR47178">
    <property type="entry name" value="MONOOXYGENASE, FAD-BINDING"/>
    <property type="match status" value="1"/>
</dbReference>
<reference evidence="7" key="1">
    <citation type="journal article" date="2020" name="Stud. Mycol.">
        <title>101 Dothideomycetes genomes: a test case for predicting lifestyles and emergence of pathogens.</title>
        <authorList>
            <person name="Haridas S."/>
            <person name="Albert R."/>
            <person name="Binder M."/>
            <person name="Bloem J."/>
            <person name="Labutti K."/>
            <person name="Salamov A."/>
            <person name="Andreopoulos B."/>
            <person name="Baker S."/>
            <person name="Barry K."/>
            <person name="Bills G."/>
            <person name="Bluhm B."/>
            <person name="Cannon C."/>
            <person name="Castanera R."/>
            <person name="Culley D."/>
            <person name="Daum C."/>
            <person name="Ezra D."/>
            <person name="Gonzalez J."/>
            <person name="Henrissat B."/>
            <person name="Kuo A."/>
            <person name="Liang C."/>
            <person name="Lipzen A."/>
            <person name="Lutzoni F."/>
            <person name="Magnuson J."/>
            <person name="Mondo S."/>
            <person name="Nolan M."/>
            <person name="Ohm R."/>
            <person name="Pangilinan J."/>
            <person name="Park H.-J."/>
            <person name="Ramirez L."/>
            <person name="Alfaro M."/>
            <person name="Sun H."/>
            <person name="Tritt A."/>
            <person name="Yoshinaga Y."/>
            <person name="Zwiers L.-H."/>
            <person name="Turgeon B."/>
            <person name="Goodwin S."/>
            <person name="Spatafora J."/>
            <person name="Crous P."/>
            <person name="Grigoriev I."/>
        </authorList>
    </citation>
    <scope>NUCLEOTIDE SEQUENCE</scope>
    <source>
        <strain evidence="7">ATCC 36951</strain>
    </source>
</reference>
<evidence type="ECO:0000256" key="2">
    <source>
        <dbReference type="ARBA" id="ARBA00022630"/>
    </source>
</evidence>
<keyword evidence="2" id="KW-0285">Flavoprotein</keyword>
<dbReference type="InterPro" id="IPR002938">
    <property type="entry name" value="FAD-bd"/>
</dbReference>
<comment type="cofactor">
    <cofactor evidence="1">
        <name>FAD</name>
        <dbReference type="ChEBI" id="CHEBI:57692"/>
    </cofactor>
</comment>
<evidence type="ECO:0000313" key="8">
    <source>
        <dbReference type="Proteomes" id="UP000799537"/>
    </source>
</evidence>
<sequence length="388" mass="43095">MRPILIIGAGTSGLTLAQGLRLHSIPFRIFEKRPNALTAQGHRFRLSRETLQAIRCVLSPELQVLFDRTAAQSNAFKPRYVDAQEFRFELPVRVEGVDSQPVDRSWLRALLMVGIEGDVEYGKEFESSQVLEDGDVEVQFTDGTSTRGPMLVGADGVHSKVRGQLQPQRQLLDLERWIIWGRTPLTRDLREGLSADTLSWYMVQDEAANMQVVVEPMIWTSEAREASRGRLPHFEDYIYWCVCIPSGEESIPQSAADRMALLERVTETWHPEINLVLRSAPAELSSCIPVLSSAPDIGLSESEDTGRVTIVGDAAHVMSPMGGSGASTAVQNAADLAATIATSGSLRDFEARMAERARERIEHSFQGGKKFWKGKEWHEYRAATTAGD</sequence>
<dbReference type="Pfam" id="PF01494">
    <property type="entry name" value="FAD_binding_3"/>
    <property type="match status" value="1"/>
</dbReference>
<dbReference type="EMBL" id="ML993592">
    <property type="protein sequence ID" value="KAF2167987.1"/>
    <property type="molecule type" value="Genomic_DNA"/>
</dbReference>
<dbReference type="GO" id="GO:0071949">
    <property type="term" value="F:FAD binding"/>
    <property type="evidence" value="ECO:0007669"/>
    <property type="project" value="InterPro"/>
</dbReference>
<organism evidence="7 8">
    <name type="scientific">Zasmidium cellare ATCC 36951</name>
    <dbReference type="NCBI Taxonomy" id="1080233"/>
    <lineage>
        <taxon>Eukaryota</taxon>
        <taxon>Fungi</taxon>
        <taxon>Dikarya</taxon>
        <taxon>Ascomycota</taxon>
        <taxon>Pezizomycotina</taxon>
        <taxon>Dothideomycetes</taxon>
        <taxon>Dothideomycetidae</taxon>
        <taxon>Mycosphaerellales</taxon>
        <taxon>Mycosphaerellaceae</taxon>
        <taxon>Zasmidium</taxon>
    </lineage>
</organism>
<dbReference type="InterPro" id="IPR036188">
    <property type="entry name" value="FAD/NAD-bd_sf"/>
</dbReference>
<dbReference type="GeneID" id="54559471"/>
<protein>
    <recommendedName>
        <fullName evidence="6">FAD-binding domain-containing protein</fullName>
    </recommendedName>
</protein>
<name>A0A6A6CL56_ZASCE</name>
<evidence type="ECO:0000256" key="1">
    <source>
        <dbReference type="ARBA" id="ARBA00001974"/>
    </source>
</evidence>
<feature type="domain" description="FAD-binding" evidence="6">
    <location>
        <begin position="305"/>
        <end position="342"/>
    </location>
</feature>
<evidence type="ECO:0000256" key="3">
    <source>
        <dbReference type="ARBA" id="ARBA00022827"/>
    </source>
</evidence>
<dbReference type="OrthoDB" id="3636483at2759"/>
<dbReference type="PRINTS" id="PR00420">
    <property type="entry name" value="RNGMNOXGNASE"/>
</dbReference>
<keyword evidence="4" id="KW-0560">Oxidoreductase</keyword>
<dbReference type="RefSeq" id="XP_033668876.1">
    <property type="nucleotide sequence ID" value="XM_033806199.1"/>
</dbReference>
<keyword evidence="5" id="KW-0503">Monooxygenase</keyword>
<evidence type="ECO:0000256" key="5">
    <source>
        <dbReference type="ARBA" id="ARBA00023033"/>
    </source>
</evidence>
<dbReference type="GO" id="GO:0004497">
    <property type="term" value="F:monooxygenase activity"/>
    <property type="evidence" value="ECO:0007669"/>
    <property type="project" value="UniProtKB-KW"/>
</dbReference>
<evidence type="ECO:0000313" key="7">
    <source>
        <dbReference type="EMBL" id="KAF2167987.1"/>
    </source>
</evidence>
<gene>
    <name evidence="7" type="ORF">M409DRAFT_22131</name>
</gene>
<dbReference type="AlphaFoldDB" id="A0A6A6CL56"/>
<accession>A0A6A6CL56</accession>
<dbReference type="PANTHER" id="PTHR47178:SF5">
    <property type="entry name" value="FAD-BINDING DOMAIN-CONTAINING PROTEIN"/>
    <property type="match status" value="1"/>
</dbReference>
<dbReference type="Proteomes" id="UP000799537">
    <property type="component" value="Unassembled WGS sequence"/>
</dbReference>
<evidence type="ECO:0000259" key="6">
    <source>
        <dbReference type="Pfam" id="PF01494"/>
    </source>
</evidence>
<proteinExistence type="predicted"/>
<evidence type="ECO:0000256" key="4">
    <source>
        <dbReference type="ARBA" id="ARBA00023002"/>
    </source>
</evidence>